<dbReference type="KEGG" id="vg:26100404"/>
<keyword evidence="1" id="KW-0812">Transmembrane</keyword>
<keyword evidence="1" id="KW-1133">Transmembrane helix</keyword>
<dbReference type="EMBL" id="KT595939">
    <property type="protein sequence ID" value="ALE14725.1"/>
    <property type="molecule type" value="Genomic_DNA"/>
</dbReference>
<evidence type="ECO:0000256" key="1">
    <source>
        <dbReference type="SAM" id="Phobius"/>
    </source>
</evidence>
<accession>A0A0M4MD91</accession>
<feature type="transmembrane region" description="Helical" evidence="1">
    <location>
        <begin position="40"/>
        <end position="60"/>
    </location>
</feature>
<evidence type="ECO:0000313" key="3">
    <source>
        <dbReference type="Proteomes" id="UP000152314"/>
    </source>
</evidence>
<dbReference type="Proteomes" id="UP000152314">
    <property type="component" value="Segment"/>
</dbReference>
<evidence type="ECO:0000313" key="2">
    <source>
        <dbReference type="EMBL" id="ALE14725.1"/>
    </source>
</evidence>
<organism evidence="2 3">
    <name type="scientific">Felid gammaherpesvirus 1</name>
    <dbReference type="NCBI Taxonomy" id="2560468"/>
    <lineage>
        <taxon>Viruses</taxon>
        <taxon>Duplodnaviria</taxon>
        <taxon>Heunggongvirae</taxon>
        <taxon>Peploviricota</taxon>
        <taxon>Herviviricetes</taxon>
        <taxon>Herpesvirales</taxon>
        <taxon>Orthoherpesviridae</taxon>
        <taxon>Gammaherpesvirinae</taxon>
        <taxon>Percavirus</taxon>
        <taxon>Percavirus felidgamma1</taxon>
    </lineage>
</organism>
<name>A0A0M4MD91_9GAMA</name>
<protein>
    <submittedName>
        <fullName evidence="2">F14</fullName>
    </submittedName>
</protein>
<keyword evidence="1" id="KW-0472">Membrane</keyword>
<dbReference type="GeneID" id="26100404"/>
<proteinExistence type="predicted"/>
<sequence>MLFQSFLKLERTKEDTEAIIQEDTGPGKARHELWFTPYPFFMFVLFLMSVMLFLYGFMIYEKAYNTPSWVLRRIYIQSDNVNWTCFKKPWFLSQTNQTVVNINFTQLLNNTNLSMCFLLRMYTEGSPQKKYFCTKVT</sequence>
<dbReference type="RefSeq" id="YP_009173890.1">
    <property type="nucleotide sequence ID" value="NC_028099.1"/>
</dbReference>
<keyword evidence="3" id="KW-1185">Reference proteome</keyword>
<reference evidence="2 3" key="1">
    <citation type="journal article" date="2015" name="Genome Announc.">
        <title>First Complete Genome Sequence of Felis catus Gammaherpesvirus 1.</title>
        <authorList>
            <person name="Troyer R.M."/>
            <person name="Lee J.S."/>
            <person name="Vuyisich M."/>
            <person name="Chain P."/>
            <person name="Lo C.C."/>
            <person name="Kronmiller B."/>
            <person name="Bracha S."/>
            <person name="Avery A.C."/>
            <person name="VandeWoude S."/>
        </authorList>
    </citation>
    <scope>NUCLEOTIDE SEQUENCE [LARGE SCALE GENOMIC DNA]</scope>
    <source>
        <strain evidence="2">31286</strain>
    </source>
</reference>